<evidence type="ECO:0000313" key="7">
    <source>
        <dbReference type="EMBL" id="KAF9959949.1"/>
    </source>
</evidence>
<reference evidence="7" key="1">
    <citation type="journal article" date="2020" name="Fungal Divers.">
        <title>Resolving the Mortierellaceae phylogeny through synthesis of multi-gene phylogenetics and phylogenomics.</title>
        <authorList>
            <person name="Vandepol N."/>
            <person name="Liber J."/>
            <person name="Desiro A."/>
            <person name="Na H."/>
            <person name="Kennedy M."/>
            <person name="Barry K."/>
            <person name="Grigoriev I.V."/>
            <person name="Miller A.N."/>
            <person name="O'Donnell K."/>
            <person name="Stajich J.E."/>
            <person name="Bonito G."/>
        </authorList>
    </citation>
    <scope>NUCLEOTIDE SEQUENCE</scope>
    <source>
        <strain evidence="7">CK1249</strain>
    </source>
</reference>
<comment type="caution">
    <text evidence="7">The sequence shown here is derived from an EMBL/GenBank/DDBJ whole genome shotgun (WGS) entry which is preliminary data.</text>
</comment>
<evidence type="ECO:0000313" key="8">
    <source>
        <dbReference type="Proteomes" id="UP000738359"/>
    </source>
</evidence>
<dbReference type="AlphaFoldDB" id="A0A9P6J318"/>
<name>A0A9P6J318_MORAP</name>
<dbReference type="InterPro" id="IPR042179">
    <property type="entry name" value="KGD_C_sf"/>
</dbReference>
<comment type="similarity">
    <text evidence="2">Belongs to the alpha-ketoglutarate dehydrogenase family.</text>
</comment>
<dbReference type="OrthoDB" id="413077at2759"/>
<dbReference type="InterPro" id="IPR031717">
    <property type="entry name" value="ODO-1/KGD_C"/>
</dbReference>
<keyword evidence="8" id="KW-1185">Reference proteome</keyword>
<feature type="domain" description="2-oxoglutarate dehydrogenase E1 component/KDG C-terminal" evidence="6">
    <location>
        <begin position="17"/>
        <end position="167"/>
    </location>
</feature>
<keyword evidence="3" id="KW-0560">Oxidoreductase</keyword>
<dbReference type="PANTHER" id="PTHR23152:SF4">
    <property type="entry name" value="2-OXOADIPATE DEHYDROGENASE COMPLEX COMPONENT E1"/>
    <property type="match status" value="1"/>
</dbReference>
<dbReference type="Gene3D" id="3.40.50.11610">
    <property type="entry name" value="Multifunctional 2-oxoglutarate metabolism enzyme, C-terminal domain"/>
    <property type="match status" value="1"/>
</dbReference>
<evidence type="ECO:0000256" key="1">
    <source>
        <dbReference type="ARBA" id="ARBA00001964"/>
    </source>
</evidence>
<dbReference type="Pfam" id="PF16870">
    <property type="entry name" value="OxoGdeHyase_C"/>
    <property type="match status" value="1"/>
</dbReference>
<accession>A0A9P6J318</accession>
<organism evidence="7 8">
    <name type="scientific">Mortierella alpina</name>
    <name type="common">Oleaginous fungus</name>
    <name type="synonym">Mortierella renispora</name>
    <dbReference type="NCBI Taxonomy" id="64518"/>
    <lineage>
        <taxon>Eukaryota</taxon>
        <taxon>Fungi</taxon>
        <taxon>Fungi incertae sedis</taxon>
        <taxon>Mucoromycota</taxon>
        <taxon>Mortierellomycotina</taxon>
        <taxon>Mortierellomycetes</taxon>
        <taxon>Mortierellales</taxon>
        <taxon>Mortierellaceae</taxon>
        <taxon>Mortierella</taxon>
    </lineage>
</organism>
<keyword evidence="4" id="KW-0786">Thiamine pyrophosphate</keyword>
<dbReference type="Proteomes" id="UP000738359">
    <property type="component" value="Unassembled WGS sequence"/>
</dbReference>
<comment type="cofactor">
    <cofactor evidence="1">
        <name>thiamine diphosphate</name>
        <dbReference type="ChEBI" id="CHEBI:58937"/>
    </cofactor>
</comment>
<sequence length="184" mass="20947">PLIVFNSKLLLRHPMARSNLEDMSGDTRFQRFIPEVDEEKLVSNDKIKKHILCSGQVYYALVKAREQNKINDVAISRVEQLNPFPYDRVKEHSEKYPNAEVVWCQEEPMNMGAWLHVEPRIRTALRETKSHSDKEARYAGREPSASVATGNKKVHLAEEYAFLAEALTGEARKPSDVVGGVPVF</sequence>
<dbReference type="GO" id="GO:0045252">
    <property type="term" value="C:oxoglutarate dehydrogenase complex"/>
    <property type="evidence" value="ECO:0007669"/>
    <property type="project" value="TreeGrafter"/>
</dbReference>
<feature type="compositionally biased region" description="Basic and acidic residues" evidence="5">
    <location>
        <begin position="128"/>
        <end position="140"/>
    </location>
</feature>
<proteinExistence type="inferred from homology"/>
<feature type="region of interest" description="Disordered" evidence="5">
    <location>
        <begin position="128"/>
        <end position="150"/>
    </location>
</feature>
<dbReference type="EMBL" id="JAAAHY010000650">
    <property type="protein sequence ID" value="KAF9959949.1"/>
    <property type="molecule type" value="Genomic_DNA"/>
</dbReference>
<evidence type="ECO:0000256" key="3">
    <source>
        <dbReference type="ARBA" id="ARBA00023002"/>
    </source>
</evidence>
<dbReference type="GO" id="GO:0004591">
    <property type="term" value="F:oxoglutarate dehydrogenase (succinyl-transferring) activity"/>
    <property type="evidence" value="ECO:0007669"/>
    <property type="project" value="TreeGrafter"/>
</dbReference>
<dbReference type="InterPro" id="IPR011603">
    <property type="entry name" value="2oxoglutarate_DH_E1"/>
</dbReference>
<dbReference type="PANTHER" id="PTHR23152">
    <property type="entry name" value="2-OXOGLUTARATE DEHYDROGENASE"/>
    <property type="match status" value="1"/>
</dbReference>
<evidence type="ECO:0000259" key="6">
    <source>
        <dbReference type="Pfam" id="PF16870"/>
    </source>
</evidence>
<dbReference type="GO" id="GO:0005739">
    <property type="term" value="C:mitochondrion"/>
    <property type="evidence" value="ECO:0007669"/>
    <property type="project" value="TreeGrafter"/>
</dbReference>
<evidence type="ECO:0000256" key="5">
    <source>
        <dbReference type="SAM" id="MobiDB-lite"/>
    </source>
</evidence>
<evidence type="ECO:0000256" key="2">
    <source>
        <dbReference type="ARBA" id="ARBA00006936"/>
    </source>
</evidence>
<gene>
    <name evidence="7" type="primary">KGD1_2</name>
    <name evidence="7" type="ORF">BGZ70_008723</name>
</gene>
<dbReference type="Gene3D" id="3.40.50.12470">
    <property type="match status" value="1"/>
</dbReference>
<protein>
    <submittedName>
        <fullName evidence="7">2-oxoglutarate dehydrogenase E1 component</fullName>
    </submittedName>
</protein>
<dbReference type="FunFam" id="3.40.50.11610:FF:000009">
    <property type="entry name" value="2-oxoglutarate dehydrogenase E1 component"/>
    <property type="match status" value="1"/>
</dbReference>
<dbReference type="GO" id="GO:0030976">
    <property type="term" value="F:thiamine pyrophosphate binding"/>
    <property type="evidence" value="ECO:0007669"/>
    <property type="project" value="InterPro"/>
</dbReference>
<dbReference type="GO" id="GO:0006099">
    <property type="term" value="P:tricarboxylic acid cycle"/>
    <property type="evidence" value="ECO:0007669"/>
    <property type="project" value="TreeGrafter"/>
</dbReference>
<feature type="non-terminal residue" evidence="7">
    <location>
        <position position="1"/>
    </location>
</feature>
<evidence type="ECO:0000256" key="4">
    <source>
        <dbReference type="ARBA" id="ARBA00023052"/>
    </source>
</evidence>